<evidence type="ECO:0008006" key="8">
    <source>
        <dbReference type="Google" id="ProtNLM"/>
    </source>
</evidence>
<dbReference type="EMBL" id="CP024634">
    <property type="protein sequence ID" value="AYQ55909.1"/>
    <property type="molecule type" value="Genomic_DNA"/>
</dbReference>
<dbReference type="GO" id="GO:0020037">
    <property type="term" value="F:heme binding"/>
    <property type="evidence" value="ECO:0007669"/>
    <property type="project" value="InterPro"/>
</dbReference>
<evidence type="ECO:0000313" key="3">
    <source>
        <dbReference type="EMBL" id="CAB5498651.1"/>
    </source>
</evidence>
<dbReference type="EMBL" id="MIQH01000630">
    <property type="protein sequence ID" value="OIR24505.1"/>
    <property type="molecule type" value="Genomic_DNA"/>
</dbReference>
<dbReference type="KEGG" id="bthg:MS2017_0151"/>
<evidence type="ECO:0000256" key="1">
    <source>
        <dbReference type="SAM" id="Phobius"/>
    </source>
</evidence>
<reference evidence="2 6" key="3">
    <citation type="submission" date="2017-11" db="EMBL/GenBank/DDBJ databases">
        <title>Genome sequence of the bacterial symbiont EPR9N from a vent mussel Bathymodiolus thermophilus.</title>
        <authorList>
            <person name="Won Y.-J."/>
        </authorList>
    </citation>
    <scope>NUCLEOTIDE SEQUENCE [LARGE SCALE GENOMIC DNA]</scope>
    <source>
        <strain evidence="2 6">EPR9N</strain>
    </source>
</reference>
<name>A0A1J5U814_9GAMM</name>
<evidence type="ECO:0000313" key="6">
    <source>
        <dbReference type="Proteomes" id="UP000278334"/>
    </source>
</evidence>
<evidence type="ECO:0000313" key="5">
    <source>
        <dbReference type="Proteomes" id="UP000182798"/>
    </source>
</evidence>
<keyword evidence="7" id="KW-1185">Reference proteome</keyword>
<dbReference type="SUPFAM" id="SSF47175">
    <property type="entry name" value="Cytochromes"/>
    <property type="match status" value="1"/>
</dbReference>
<dbReference type="EMBL" id="CAESAQ020000052">
    <property type="protein sequence ID" value="CAB5498651.1"/>
    <property type="molecule type" value="Genomic_DNA"/>
</dbReference>
<keyword evidence="1" id="KW-1133">Transmembrane helix</keyword>
<keyword evidence="1" id="KW-0472">Membrane</keyword>
<evidence type="ECO:0000313" key="7">
    <source>
        <dbReference type="Proteomes" id="UP000643672"/>
    </source>
</evidence>
<evidence type="ECO:0000313" key="4">
    <source>
        <dbReference type="EMBL" id="OIR24505.1"/>
    </source>
</evidence>
<proteinExistence type="predicted"/>
<gene>
    <name evidence="4" type="ORF">BGC33_10775</name>
    <name evidence="2" type="ORF">MS2017_0151</name>
    <name evidence="3" type="ORF">THERMOS_881</name>
</gene>
<dbReference type="Proteomes" id="UP000643672">
    <property type="component" value="Unassembled WGS sequence"/>
</dbReference>
<evidence type="ECO:0000313" key="2">
    <source>
        <dbReference type="EMBL" id="AYQ55909.1"/>
    </source>
</evidence>
<dbReference type="GO" id="GO:0009055">
    <property type="term" value="F:electron transfer activity"/>
    <property type="evidence" value="ECO:0007669"/>
    <property type="project" value="InterPro"/>
</dbReference>
<dbReference type="GO" id="GO:0005506">
    <property type="term" value="F:iron ion binding"/>
    <property type="evidence" value="ECO:0007669"/>
    <property type="project" value="InterPro"/>
</dbReference>
<dbReference type="OrthoDB" id="1150802at2"/>
<dbReference type="InterPro" id="IPR010980">
    <property type="entry name" value="Cyt_c/b562"/>
</dbReference>
<dbReference type="Proteomes" id="UP000278334">
    <property type="component" value="Chromosome"/>
</dbReference>
<dbReference type="GO" id="GO:0022900">
    <property type="term" value="P:electron transport chain"/>
    <property type="evidence" value="ECO:0007669"/>
    <property type="project" value="InterPro"/>
</dbReference>
<reference evidence="3 7" key="4">
    <citation type="submission" date="2020-05" db="EMBL/GenBank/DDBJ databases">
        <authorList>
            <person name="Petersen J."/>
            <person name="Sayavedra L."/>
        </authorList>
    </citation>
    <scope>NUCLEOTIDE SEQUENCE [LARGE SCALE GENOMIC DNA]</scope>
    <source>
        <strain evidence="3">B thermophilus SOXS</strain>
    </source>
</reference>
<organism evidence="4 5">
    <name type="scientific">Bathymodiolus thermophilus thioautotrophic gill symbiont</name>
    <dbReference type="NCBI Taxonomy" id="2360"/>
    <lineage>
        <taxon>Bacteria</taxon>
        <taxon>Pseudomonadati</taxon>
        <taxon>Pseudomonadota</taxon>
        <taxon>Gammaproteobacteria</taxon>
        <taxon>sulfur-oxidizing symbionts</taxon>
    </lineage>
</organism>
<dbReference type="RefSeq" id="WP_071564590.1">
    <property type="nucleotide sequence ID" value="NZ_CAESAQ020000052.1"/>
</dbReference>
<dbReference type="AlphaFoldDB" id="A0A1J5U814"/>
<dbReference type="Proteomes" id="UP000182798">
    <property type="component" value="Unassembled WGS sequence"/>
</dbReference>
<accession>A0A1J5U814</accession>
<reference evidence="4" key="2">
    <citation type="journal article" date="2017" name="Stand. Genomic Sci.">
        <title>Genome sequence of the sulfur-oxidizing Bathymodiolus thermophilus gill endosymbiont.</title>
        <authorList>
            <person name="Ponnudurai R."/>
            <person name="Sayavedra L."/>
            <person name="Kleiner M."/>
            <person name="Heiden S.E."/>
            <person name="Thurmer A."/>
            <person name="Felbeck H."/>
            <person name="Schluter R."/>
            <person name="Sievert S.M."/>
            <person name="Daniel R."/>
            <person name="Schweder T."/>
            <person name="Markert S."/>
        </authorList>
    </citation>
    <scope>NUCLEOTIDE SEQUENCE</scope>
    <source>
        <strain evidence="4">BAT/CrabSpa'14</strain>
    </source>
</reference>
<keyword evidence="1" id="KW-0812">Transmembrane</keyword>
<feature type="transmembrane region" description="Helical" evidence="1">
    <location>
        <begin position="6"/>
        <end position="23"/>
    </location>
</feature>
<reference evidence="5" key="1">
    <citation type="submission" date="2016-09" db="EMBL/GenBank/DDBJ databases">
        <title>Genome Sequence of Bathymodiolus thermophilus sulfur-oxidizing gill endosymbiont.</title>
        <authorList>
            <person name="Ponnudurai R."/>
            <person name="Kleiner M."/>
            <person name="Sayavedra L."/>
            <person name="Thuermer A."/>
            <person name="Felbeck H."/>
            <person name="Schlueter R."/>
            <person name="Schweder T."/>
            <person name="Markert S."/>
        </authorList>
    </citation>
    <scope>NUCLEOTIDE SEQUENCE [LARGE SCALE GENOMIC DNA]</scope>
    <source>
        <strain evidence="5">BAT/CrabSpa'14</strain>
    </source>
</reference>
<sequence length="156" mass="17509">MKNIKILWGVIVVLLIILIAVGYKVTKGNVEPSDDNRVSVILDKNERDLILGEMRDFLVSVQGISQAITEKNIDKIITLSTKAGMQAEAGTPGAIFRKIPIAMKILGFDTRKRFDEISDLAKQKQDMHLLRTKLDALMKNCIACHNTFKMPESINR</sequence>
<protein>
    <recommendedName>
        <fullName evidence="8">Cytochrome C</fullName>
    </recommendedName>
</protein>